<sequence length="365" mass="40185">MPCSQIIVSFVVSISALDCRIFRTLFGTEEVRDTFTDETYANVLVQTEAALARAESKVEAIPPEVGDAIIVVLRKVELDFDRLSRETQIVGYPVLPLVMQLVENTREELSKYIHWGASTQDFKTDASMLQTERGLQLVNPMAGRTHLQHVLPCTFGYKERICEIEQRYLLVRFGGAADTLASLGRDRTGIRVRAQLAKELGLEDPMITWHVARDNIAEILNFLAVVDGTLGKIALDIILISSNEPDEVAAPFGGASKLPRDSAFLGLDAMVVDFNCASGPWHLEWMAIPESSTYVLGALHQTIFALSGLCVKDNSLKKNLHSARGLIVGETACKSASEQDRILLDVLKESTEASENLDESTLAVH</sequence>
<dbReference type="EMBL" id="ML735229">
    <property type="protein sequence ID" value="KAE8393457.1"/>
    <property type="molecule type" value="Genomic_DNA"/>
</dbReference>
<dbReference type="GO" id="GO:0003824">
    <property type="term" value="F:catalytic activity"/>
    <property type="evidence" value="ECO:0007669"/>
    <property type="project" value="InterPro"/>
</dbReference>
<dbReference type="Pfam" id="PF00206">
    <property type="entry name" value="Lyase_1"/>
    <property type="match status" value="1"/>
</dbReference>
<reference evidence="2" key="1">
    <citation type="submission" date="2019-04" db="EMBL/GenBank/DDBJ databases">
        <title>Friends and foes A comparative genomics studyof 23 Aspergillus species from section Flavi.</title>
        <authorList>
            <consortium name="DOE Joint Genome Institute"/>
            <person name="Kjaerbolling I."/>
            <person name="Vesth T."/>
            <person name="Frisvad J.C."/>
            <person name="Nybo J.L."/>
            <person name="Theobald S."/>
            <person name="Kildgaard S."/>
            <person name="Isbrandt T."/>
            <person name="Kuo A."/>
            <person name="Sato A."/>
            <person name="Lyhne E.K."/>
            <person name="Kogle M.E."/>
            <person name="Wiebenga A."/>
            <person name="Kun R.S."/>
            <person name="Lubbers R.J."/>
            <person name="Makela M.R."/>
            <person name="Barry K."/>
            <person name="Chovatia M."/>
            <person name="Clum A."/>
            <person name="Daum C."/>
            <person name="Haridas S."/>
            <person name="He G."/>
            <person name="LaButti K."/>
            <person name="Lipzen A."/>
            <person name="Mondo S."/>
            <person name="Riley R."/>
            <person name="Salamov A."/>
            <person name="Simmons B.A."/>
            <person name="Magnuson J.K."/>
            <person name="Henrissat B."/>
            <person name="Mortensen U.H."/>
            <person name="Larsen T.O."/>
            <person name="Devries R.P."/>
            <person name="Grigoriev I.V."/>
            <person name="Machida M."/>
            <person name="Baker S.E."/>
            <person name="Andersen M.R."/>
        </authorList>
    </citation>
    <scope>NUCLEOTIDE SEQUENCE [LARGE SCALE GENOMIC DNA]</scope>
    <source>
        <strain evidence="2">IBT 14317</strain>
    </source>
</reference>
<dbReference type="Gene3D" id="1.10.40.30">
    <property type="entry name" value="Fumarase/aspartase (C-terminal domain)"/>
    <property type="match status" value="1"/>
</dbReference>
<dbReference type="InterPro" id="IPR022761">
    <property type="entry name" value="Fumarate_lyase_N"/>
</dbReference>
<accession>A0A5N7CHU3</accession>
<dbReference type="InterPro" id="IPR008948">
    <property type="entry name" value="L-Aspartase-like"/>
</dbReference>
<dbReference type="Gene3D" id="1.20.200.10">
    <property type="entry name" value="Fumarase/aspartase (Central domain)"/>
    <property type="match status" value="2"/>
</dbReference>
<dbReference type="SUPFAM" id="SSF48557">
    <property type="entry name" value="L-aspartase-like"/>
    <property type="match status" value="1"/>
</dbReference>
<evidence type="ECO:0000259" key="1">
    <source>
        <dbReference type="Pfam" id="PF00206"/>
    </source>
</evidence>
<name>A0A5N7CHU3_PETAA</name>
<dbReference type="OrthoDB" id="406045at2759"/>
<evidence type="ECO:0000313" key="2">
    <source>
        <dbReference type="EMBL" id="KAE8393457.1"/>
    </source>
</evidence>
<feature type="domain" description="Fumarate lyase N-terminal" evidence="1">
    <location>
        <begin position="140"/>
        <end position="246"/>
    </location>
</feature>
<dbReference type="PANTHER" id="PTHR43172:SF2">
    <property type="entry name" value="ADENYLOSUCCINATE LYASE C-TERMINAL DOMAIN-CONTAINING PROTEIN"/>
    <property type="match status" value="1"/>
</dbReference>
<dbReference type="Gene3D" id="1.10.275.10">
    <property type="entry name" value="Fumarase/aspartase (N-terminal domain)"/>
    <property type="match status" value="1"/>
</dbReference>
<dbReference type="InterPro" id="IPR024083">
    <property type="entry name" value="Fumarase/histidase_N"/>
</dbReference>
<dbReference type="PANTHER" id="PTHR43172">
    <property type="entry name" value="ADENYLOSUCCINATE LYASE"/>
    <property type="match status" value="1"/>
</dbReference>
<dbReference type="AlphaFoldDB" id="A0A5N7CHU3"/>
<proteinExistence type="predicted"/>
<organism evidence="2">
    <name type="scientific">Petromyces alliaceus</name>
    <name type="common">Aspergillus alliaceus</name>
    <dbReference type="NCBI Taxonomy" id="209559"/>
    <lineage>
        <taxon>Eukaryota</taxon>
        <taxon>Fungi</taxon>
        <taxon>Dikarya</taxon>
        <taxon>Ascomycota</taxon>
        <taxon>Pezizomycotina</taxon>
        <taxon>Eurotiomycetes</taxon>
        <taxon>Eurotiomycetidae</taxon>
        <taxon>Eurotiales</taxon>
        <taxon>Aspergillaceae</taxon>
        <taxon>Aspergillus</taxon>
        <taxon>Aspergillus subgen. Circumdati</taxon>
    </lineage>
</organism>
<protein>
    <submittedName>
        <fullName evidence="2">L-Aspartase-like protein</fullName>
    </submittedName>
</protein>
<gene>
    <name evidence="2" type="ORF">BDV23DRAFT_170161</name>
</gene>
<dbReference type="Proteomes" id="UP000326877">
    <property type="component" value="Unassembled WGS sequence"/>
</dbReference>